<dbReference type="InterPro" id="IPR036390">
    <property type="entry name" value="WH_DNA-bd_sf"/>
</dbReference>
<dbReference type="AlphaFoldDB" id="A0A6P1NHV3"/>
<feature type="domain" description="HTH gntR-type" evidence="6">
    <location>
        <begin position="18"/>
        <end position="86"/>
    </location>
</feature>
<dbReference type="CDD" id="cd07377">
    <property type="entry name" value="WHTH_GntR"/>
    <property type="match status" value="1"/>
</dbReference>
<name>A0A6P1NHV3_9PROT</name>
<evidence type="ECO:0000313" key="7">
    <source>
        <dbReference type="EMBL" id="QHI96457.1"/>
    </source>
</evidence>
<dbReference type="GO" id="GO:0008483">
    <property type="term" value="F:transaminase activity"/>
    <property type="evidence" value="ECO:0007669"/>
    <property type="project" value="UniProtKB-KW"/>
</dbReference>
<dbReference type="SUPFAM" id="SSF46785">
    <property type="entry name" value="Winged helix' DNA-binding domain"/>
    <property type="match status" value="1"/>
</dbReference>
<dbReference type="GO" id="GO:0030170">
    <property type="term" value="F:pyridoxal phosphate binding"/>
    <property type="evidence" value="ECO:0007669"/>
    <property type="project" value="InterPro"/>
</dbReference>
<dbReference type="InterPro" id="IPR051446">
    <property type="entry name" value="HTH_trans_reg/aminotransferase"/>
</dbReference>
<dbReference type="InterPro" id="IPR015424">
    <property type="entry name" value="PyrdxlP-dep_Trfase"/>
</dbReference>
<proteinExistence type="inferred from homology"/>
<dbReference type="Gene3D" id="1.10.10.10">
    <property type="entry name" value="Winged helix-like DNA-binding domain superfamily/Winged helix DNA-binding domain"/>
    <property type="match status" value="1"/>
</dbReference>
<keyword evidence="8" id="KW-1185">Reference proteome</keyword>
<keyword evidence="3" id="KW-0805">Transcription regulation</keyword>
<evidence type="ECO:0000256" key="2">
    <source>
        <dbReference type="ARBA" id="ARBA00022898"/>
    </source>
</evidence>
<dbReference type="InterPro" id="IPR036388">
    <property type="entry name" value="WH-like_DNA-bd_sf"/>
</dbReference>
<evidence type="ECO:0000256" key="1">
    <source>
        <dbReference type="ARBA" id="ARBA00005384"/>
    </source>
</evidence>
<evidence type="ECO:0000256" key="4">
    <source>
        <dbReference type="ARBA" id="ARBA00023125"/>
    </source>
</evidence>
<protein>
    <submittedName>
        <fullName evidence="7">Aminotransferase class I/II-fold pyridoxal phosphate-dependent enzyme</fullName>
    </submittedName>
</protein>
<dbReference type="KEGG" id="bomb:GT348_08290"/>
<accession>A0A6P1NHV3</accession>
<dbReference type="EMBL" id="CP047652">
    <property type="protein sequence ID" value="QHI96457.1"/>
    <property type="molecule type" value="Genomic_DNA"/>
</dbReference>
<keyword evidence="7" id="KW-0032">Aminotransferase</keyword>
<dbReference type="CDD" id="cd00609">
    <property type="entry name" value="AAT_like"/>
    <property type="match status" value="1"/>
</dbReference>
<dbReference type="Gene3D" id="3.40.640.10">
    <property type="entry name" value="Type I PLP-dependent aspartate aminotransferase-like (Major domain)"/>
    <property type="match status" value="1"/>
</dbReference>
<evidence type="ECO:0000256" key="3">
    <source>
        <dbReference type="ARBA" id="ARBA00023015"/>
    </source>
</evidence>
<sequence length="471" mass="51466">MVKRTPKLPVNIDRNEQISLSEQIRKGVTDAISKGLLAPGARLPSWLDLAAQLGVSRGTVKSAYDRLKDDQLVASSPSQGTRVAPFLPEKNNIPTISEPVPNSALYRDFLLARGFFQMGIPAKDNFPATTLARLFSAAMRARMSSQQLYPDPRGEIEFRTEIAAQLALSRGLKCHPSQIFITSGFTGALSVILQALKLHGEKAWVENPGFPPARKALELAGLSLVAVPVDHEGMNIEFGLSHAKDAALALVTAGQQAPLGVTLSLKRRAQLLNRADQNHSWIIEDDYLGELQLNHRAAPALASLDSKGRVIYTGTFSKTISPNLRLGFLVAPPSLIDIIGDIVATLSPAPEPALQMAIRNFMHEGHFLRHLRKMKRLYHARSQALCAEFNQMGHKAEIKGLSILLQLPETVQDETIISQASHYGLAPSALSRWYMPNTPSHSGLLLGLADPEGKDLLQACKKLDHVIRNQS</sequence>
<dbReference type="SUPFAM" id="SSF53383">
    <property type="entry name" value="PLP-dependent transferases"/>
    <property type="match status" value="1"/>
</dbReference>
<dbReference type="PROSITE" id="PS50949">
    <property type="entry name" value="HTH_GNTR"/>
    <property type="match status" value="1"/>
</dbReference>
<dbReference type="InterPro" id="IPR000524">
    <property type="entry name" value="Tscrpt_reg_HTH_GntR"/>
</dbReference>
<dbReference type="GO" id="GO:0003700">
    <property type="term" value="F:DNA-binding transcription factor activity"/>
    <property type="evidence" value="ECO:0007669"/>
    <property type="project" value="InterPro"/>
</dbReference>
<reference evidence="7 8" key="1">
    <citation type="submission" date="2020-01" db="EMBL/GenBank/DDBJ databases">
        <title>Genome sequencing of strain KACC 21507.</title>
        <authorList>
            <person name="Heo J."/>
            <person name="Kim S.-J."/>
            <person name="Kim J.-S."/>
            <person name="Hong S.-B."/>
            <person name="Kwon S.-W."/>
        </authorList>
    </citation>
    <scope>NUCLEOTIDE SEQUENCE [LARGE SCALE GENOMIC DNA]</scope>
    <source>
        <strain evidence="7 8">KACC 21507</strain>
    </source>
</reference>
<comment type="similarity">
    <text evidence="1">In the C-terminal section; belongs to the class-I pyridoxal-phosphate-dependent aminotransferase family.</text>
</comment>
<keyword evidence="4" id="KW-0238">DNA-binding</keyword>
<keyword evidence="7" id="KW-0808">Transferase</keyword>
<dbReference type="PANTHER" id="PTHR46577:SF1">
    <property type="entry name" value="HTH-TYPE TRANSCRIPTIONAL REGULATORY PROTEIN GABR"/>
    <property type="match status" value="1"/>
</dbReference>
<dbReference type="InterPro" id="IPR004839">
    <property type="entry name" value="Aminotransferase_I/II_large"/>
</dbReference>
<dbReference type="GO" id="GO:0003677">
    <property type="term" value="F:DNA binding"/>
    <property type="evidence" value="ECO:0007669"/>
    <property type="project" value="UniProtKB-KW"/>
</dbReference>
<keyword evidence="2" id="KW-0663">Pyridoxal phosphate</keyword>
<evidence type="ECO:0000313" key="8">
    <source>
        <dbReference type="Proteomes" id="UP000463975"/>
    </source>
</evidence>
<evidence type="ECO:0000259" key="6">
    <source>
        <dbReference type="PROSITE" id="PS50949"/>
    </source>
</evidence>
<organism evidence="7 8">
    <name type="scientific">Aristophania vespae</name>
    <dbReference type="NCBI Taxonomy" id="2697033"/>
    <lineage>
        <taxon>Bacteria</taxon>
        <taxon>Pseudomonadati</taxon>
        <taxon>Pseudomonadota</taxon>
        <taxon>Alphaproteobacteria</taxon>
        <taxon>Acetobacterales</taxon>
        <taxon>Acetobacteraceae</taxon>
        <taxon>Aristophania</taxon>
    </lineage>
</organism>
<dbReference type="Pfam" id="PF00392">
    <property type="entry name" value="GntR"/>
    <property type="match status" value="1"/>
</dbReference>
<evidence type="ECO:0000256" key="5">
    <source>
        <dbReference type="ARBA" id="ARBA00023163"/>
    </source>
</evidence>
<dbReference type="Pfam" id="PF00155">
    <property type="entry name" value="Aminotran_1_2"/>
    <property type="match status" value="1"/>
</dbReference>
<keyword evidence="5" id="KW-0804">Transcription</keyword>
<dbReference type="PANTHER" id="PTHR46577">
    <property type="entry name" value="HTH-TYPE TRANSCRIPTIONAL REGULATORY PROTEIN GABR"/>
    <property type="match status" value="1"/>
</dbReference>
<gene>
    <name evidence="7" type="ORF">GT348_08290</name>
</gene>
<dbReference type="Proteomes" id="UP000463975">
    <property type="component" value="Chromosome"/>
</dbReference>
<dbReference type="InterPro" id="IPR015421">
    <property type="entry name" value="PyrdxlP-dep_Trfase_major"/>
</dbReference>
<dbReference type="SMART" id="SM00345">
    <property type="entry name" value="HTH_GNTR"/>
    <property type="match status" value="1"/>
</dbReference>